<dbReference type="InterPro" id="IPR051417">
    <property type="entry name" value="SDr/BOS_complex"/>
</dbReference>
<keyword evidence="3" id="KW-0121">Carboxypeptidase</keyword>
<dbReference type="SUPFAM" id="SSF49464">
    <property type="entry name" value="Carboxypeptidase regulatory domain-like"/>
    <property type="match status" value="3"/>
</dbReference>
<evidence type="ECO:0000313" key="5">
    <source>
        <dbReference type="EMBL" id="HFJ53334.1"/>
    </source>
</evidence>
<keyword evidence="1" id="KW-0732">Signal</keyword>
<dbReference type="AlphaFoldDB" id="A0A7C1NET4"/>
<keyword evidence="3" id="KW-0645">Protease</keyword>
<proteinExistence type="predicted"/>
<comment type="caution">
    <text evidence="3">The sequence shown here is derived from an EMBL/GenBank/DDBJ whole genome shotgun (WGS) entry which is preliminary data.</text>
</comment>
<dbReference type="PANTHER" id="PTHR23303">
    <property type="entry name" value="CARBOXYPEPTIDASE REGULATORY REGION-CONTAINING"/>
    <property type="match status" value="1"/>
</dbReference>
<reference evidence="3" key="1">
    <citation type="journal article" date="2020" name="mSystems">
        <title>Genome- and Community-Level Interaction Insights into Carbon Utilization and Element Cycling Functions of Hydrothermarchaeota in Hydrothermal Sediment.</title>
        <authorList>
            <person name="Zhou Z."/>
            <person name="Liu Y."/>
            <person name="Xu W."/>
            <person name="Pan J."/>
            <person name="Luo Z.H."/>
            <person name="Li M."/>
        </authorList>
    </citation>
    <scope>NUCLEOTIDE SEQUENCE [LARGE SCALE GENOMIC DNA]</scope>
    <source>
        <strain evidence="4">SpSt-236</strain>
        <strain evidence="3">SpSt-265</strain>
        <strain evidence="5">SpSt-465</strain>
    </source>
</reference>
<keyword evidence="2" id="KW-0472">Membrane</keyword>
<organism evidence="3">
    <name type="scientific">candidate division WOR-3 bacterium</name>
    <dbReference type="NCBI Taxonomy" id="2052148"/>
    <lineage>
        <taxon>Bacteria</taxon>
        <taxon>Bacteria division WOR-3</taxon>
    </lineage>
</organism>
<evidence type="ECO:0000313" key="3">
    <source>
        <dbReference type="EMBL" id="HEA86977.1"/>
    </source>
</evidence>
<feature type="transmembrane region" description="Helical" evidence="2">
    <location>
        <begin position="21"/>
        <end position="40"/>
    </location>
</feature>
<keyword evidence="2" id="KW-0812">Transmembrane</keyword>
<sequence length="308" mass="34017">MEQKLQVVTVNERRSKMKKALGLLISISCAGLLIAGTGGISGRVTDLVTGNPVVNAIVVACSDSTPAGRAQTDEQGNYLITGLEPGRYRVIAHARNYVTDHFPRPVVVQPERITPDINIALRPIEPRTGAVSGRVIDEITRKPIPNAVVIISNQGFRKRTRTDRHGYYICRGLRAGIYQVAAKAPYYLPENYNEPVEVRENQVTENINFALTPKPRKGGITGQVVNSETGYPIAGVLVIARSENRQQTARTDGHGFYRILGLDPGNYEVSAFKPHYQPETYPEPVSVAPNEITRGIDFRLHPLNRQKD</sequence>
<accession>A0A7C1NET4</accession>
<dbReference type="EMBL" id="DSKA01000160">
    <property type="protein sequence ID" value="HEE18336.1"/>
    <property type="molecule type" value="Genomic_DNA"/>
</dbReference>
<gene>
    <name evidence="4" type="ORF">ENP62_02145</name>
    <name evidence="3" type="ORF">ENP94_03090</name>
    <name evidence="5" type="ORF">ENS16_01415</name>
</gene>
<keyword evidence="3" id="KW-0378">Hydrolase</keyword>
<dbReference type="Pfam" id="PF13620">
    <property type="entry name" value="CarboxypepD_reg"/>
    <property type="match status" value="3"/>
</dbReference>
<dbReference type="GO" id="GO:0004180">
    <property type="term" value="F:carboxypeptidase activity"/>
    <property type="evidence" value="ECO:0007669"/>
    <property type="project" value="UniProtKB-KW"/>
</dbReference>
<keyword evidence="2" id="KW-1133">Transmembrane helix</keyword>
<dbReference type="PANTHER" id="PTHR23303:SF14">
    <property type="entry name" value="BOS COMPLEX SUBUNIT NOMO1-RELATED"/>
    <property type="match status" value="1"/>
</dbReference>
<dbReference type="Gene3D" id="2.60.40.1120">
    <property type="entry name" value="Carboxypeptidase-like, regulatory domain"/>
    <property type="match status" value="3"/>
</dbReference>
<evidence type="ECO:0000313" key="4">
    <source>
        <dbReference type="EMBL" id="HEE18336.1"/>
    </source>
</evidence>
<protein>
    <submittedName>
        <fullName evidence="3">Carboxypeptidase regulatory-like domain-containing protein</fullName>
    </submittedName>
</protein>
<dbReference type="EMBL" id="DSLG01000003">
    <property type="protein sequence ID" value="HEA86977.1"/>
    <property type="molecule type" value="Genomic_DNA"/>
</dbReference>
<evidence type="ECO:0000256" key="1">
    <source>
        <dbReference type="ARBA" id="ARBA00022729"/>
    </source>
</evidence>
<name>A0A7C1NET4_UNCW3</name>
<dbReference type="InterPro" id="IPR008969">
    <property type="entry name" value="CarboxyPept-like_regulatory"/>
</dbReference>
<dbReference type="EMBL" id="DSTU01000003">
    <property type="protein sequence ID" value="HFJ53334.1"/>
    <property type="molecule type" value="Genomic_DNA"/>
</dbReference>
<evidence type="ECO:0000256" key="2">
    <source>
        <dbReference type="SAM" id="Phobius"/>
    </source>
</evidence>